<dbReference type="Proteomes" id="UP000240357">
    <property type="component" value="Unassembled WGS sequence"/>
</dbReference>
<evidence type="ECO:0000256" key="1">
    <source>
        <dbReference type="ARBA" id="ARBA00006964"/>
    </source>
</evidence>
<evidence type="ECO:0000313" key="4">
    <source>
        <dbReference type="EMBL" id="PSR56597.1"/>
    </source>
</evidence>
<name>A0A2T2YM78_9BACT</name>
<dbReference type="Gene3D" id="3.40.1390.30">
    <property type="entry name" value="NIF3 (NGG1p interacting factor 3)-like"/>
    <property type="match status" value="2"/>
</dbReference>
<organism evidence="4 5">
    <name type="scientific">Adhaeribacter arboris</name>
    <dbReference type="NCBI Taxonomy" id="2072846"/>
    <lineage>
        <taxon>Bacteria</taxon>
        <taxon>Pseudomonadati</taxon>
        <taxon>Bacteroidota</taxon>
        <taxon>Cytophagia</taxon>
        <taxon>Cytophagales</taxon>
        <taxon>Hymenobacteraceae</taxon>
        <taxon>Adhaeribacter</taxon>
    </lineage>
</organism>
<keyword evidence="2 3" id="KW-0479">Metal-binding</keyword>
<comment type="caution">
    <text evidence="4">The sequence shown here is derived from an EMBL/GenBank/DDBJ whole genome shotgun (WGS) entry which is preliminary data.</text>
</comment>
<dbReference type="OrthoDB" id="1116574at2"/>
<comment type="similarity">
    <text evidence="1">Belongs to the GTP cyclohydrolase I type 2/NIF3 family.</text>
</comment>
<feature type="binding site" evidence="3">
    <location>
        <position position="276"/>
    </location>
    <ligand>
        <name>a divalent metal cation</name>
        <dbReference type="ChEBI" id="CHEBI:60240"/>
        <label>1</label>
    </ligand>
</feature>
<feature type="binding site" evidence="3">
    <location>
        <position position="280"/>
    </location>
    <ligand>
        <name>a divalent metal cation</name>
        <dbReference type="ChEBI" id="CHEBI:60240"/>
        <label>1</label>
    </ligand>
</feature>
<dbReference type="EMBL" id="PYFT01000001">
    <property type="protein sequence ID" value="PSR56597.1"/>
    <property type="molecule type" value="Genomic_DNA"/>
</dbReference>
<dbReference type="GO" id="GO:0046872">
    <property type="term" value="F:metal ion binding"/>
    <property type="evidence" value="ECO:0007669"/>
    <property type="project" value="UniProtKB-KW"/>
</dbReference>
<dbReference type="AlphaFoldDB" id="A0A2T2YM78"/>
<sequence>MTIQKNNFNFLTSPTDRRAFISSLTKAVGTSVLLTSPLISSAEEFNFPQQSYTVKQIIDLFLKEIPEAPFDKTVDTLKSGNADTKVTGIVTTMFATVEVIRKAIDLKANFIIAHEPTFYNHLDETDWLEKDDVYQYKANLLKQHNIAVWRNHDYLHTHKPDGVMAGLVAALGWQKYVQPESPARFVLPDTSFKDVVAHVKTKLNIQIVRYVGEPAQSCRKILLLPGASGARRHIAEIEREKPDVVLCGEAQEWETVEYVRDARAKGDKLSLVLLGHAVSEEPGAEWMATWLKSKVPGLKVTHVVSKNPLSFM</sequence>
<evidence type="ECO:0000256" key="2">
    <source>
        <dbReference type="ARBA" id="ARBA00022723"/>
    </source>
</evidence>
<dbReference type="InterPro" id="IPR002678">
    <property type="entry name" value="DUF34/NIF3"/>
</dbReference>
<proteinExistence type="inferred from homology"/>
<dbReference type="Pfam" id="PF01784">
    <property type="entry name" value="DUF34_NIF3"/>
    <property type="match status" value="1"/>
</dbReference>
<dbReference type="GO" id="GO:0005737">
    <property type="term" value="C:cytoplasm"/>
    <property type="evidence" value="ECO:0007669"/>
    <property type="project" value="TreeGrafter"/>
</dbReference>
<dbReference type="PANTHER" id="PTHR13799:SF14">
    <property type="entry name" value="GTP CYCLOHYDROLASE 1 TYPE 2 HOMOLOG"/>
    <property type="match status" value="1"/>
</dbReference>
<dbReference type="SUPFAM" id="SSF102705">
    <property type="entry name" value="NIF3 (NGG1p interacting factor 3)-like"/>
    <property type="match status" value="1"/>
</dbReference>
<protein>
    <submittedName>
        <fullName evidence="4">NGG1p interacting factor NIF3</fullName>
    </submittedName>
</protein>
<evidence type="ECO:0000256" key="3">
    <source>
        <dbReference type="PIRSR" id="PIRSR602678-1"/>
    </source>
</evidence>
<reference evidence="4 5" key="1">
    <citation type="submission" date="2018-03" db="EMBL/GenBank/DDBJ databases">
        <title>Adhaeribacter sp. HMF7605 Genome sequencing and assembly.</title>
        <authorList>
            <person name="Kang H."/>
            <person name="Kang J."/>
            <person name="Cha I."/>
            <person name="Kim H."/>
            <person name="Joh K."/>
        </authorList>
    </citation>
    <scope>NUCLEOTIDE SEQUENCE [LARGE SCALE GENOMIC DNA]</scope>
    <source>
        <strain evidence="4 5">HMF7605</strain>
    </source>
</reference>
<evidence type="ECO:0000313" key="5">
    <source>
        <dbReference type="Proteomes" id="UP000240357"/>
    </source>
</evidence>
<dbReference type="InterPro" id="IPR036069">
    <property type="entry name" value="DUF34/NIF3_sf"/>
</dbReference>
<keyword evidence="5" id="KW-1185">Reference proteome</keyword>
<accession>A0A2T2YM78</accession>
<dbReference type="PANTHER" id="PTHR13799">
    <property type="entry name" value="NGG1 INTERACTING FACTOR 3"/>
    <property type="match status" value="1"/>
</dbReference>
<gene>
    <name evidence="4" type="ORF">AHMF7605_25420</name>
</gene>
<feature type="binding site" evidence="3">
    <location>
        <position position="114"/>
    </location>
    <ligand>
        <name>a divalent metal cation</name>
        <dbReference type="ChEBI" id="CHEBI:60240"/>
        <label>1</label>
    </ligand>
</feature>
<dbReference type="RefSeq" id="WP_106932776.1">
    <property type="nucleotide sequence ID" value="NZ_PYFT01000001.1"/>
</dbReference>